<sequence>MAQQKKIIRLCFALLLFITYVYAKNITVNVGGPGGVLKFDPQNVTDASQGDTIVWKFLGGNHNVVQSDGLASCDQSQTTGFFQSMTNPPTGTFQYTVQEAQGVLYYFCSFASHCQNGMWGAIYVGGTAPASLTATTASPTSTAGASAVPSQKSSAVKFVGDFKLVTSATFIVLTLIKFLF</sequence>
<dbReference type="OrthoDB" id="2449374at2759"/>
<evidence type="ECO:0000259" key="4">
    <source>
        <dbReference type="PROSITE" id="PS51485"/>
    </source>
</evidence>
<dbReference type="InterPro" id="IPR008972">
    <property type="entry name" value="Cupredoxin"/>
</dbReference>
<dbReference type="EMBL" id="LLXL01000096">
    <property type="protein sequence ID" value="PKK78122.1"/>
    <property type="molecule type" value="Genomic_DNA"/>
</dbReference>
<dbReference type="VEuPathDB" id="FungiDB:FUN_008940"/>
<evidence type="ECO:0000256" key="2">
    <source>
        <dbReference type="ARBA" id="ARBA00023008"/>
    </source>
</evidence>
<evidence type="ECO:0000256" key="3">
    <source>
        <dbReference type="SAM" id="SignalP"/>
    </source>
</evidence>
<evidence type="ECO:0000313" key="5">
    <source>
        <dbReference type="EMBL" id="PKK78122.1"/>
    </source>
</evidence>
<protein>
    <submittedName>
        <fullName evidence="5">Cupredoxin</fullName>
    </submittedName>
</protein>
<dbReference type="SUPFAM" id="SSF49503">
    <property type="entry name" value="Cupredoxins"/>
    <property type="match status" value="1"/>
</dbReference>
<dbReference type="Proteomes" id="UP000233469">
    <property type="component" value="Unassembled WGS sequence"/>
</dbReference>
<gene>
    <name evidence="5" type="ORF">RhiirC2_730501</name>
</gene>
<dbReference type="AlphaFoldDB" id="A0A2N1NW66"/>
<dbReference type="InterPro" id="IPR052953">
    <property type="entry name" value="Ser-rich/MCO-related"/>
</dbReference>
<organism evidence="5 6">
    <name type="scientific">Rhizophagus irregularis</name>
    <dbReference type="NCBI Taxonomy" id="588596"/>
    <lineage>
        <taxon>Eukaryota</taxon>
        <taxon>Fungi</taxon>
        <taxon>Fungi incertae sedis</taxon>
        <taxon>Mucoromycota</taxon>
        <taxon>Glomeromycotina</taxon>
        <taxon>Glomeromycetes</taxon>
        <taxon>Glomerales</taxon>
        <taxon>Glomeraceae</taxon>
        <taxon>Rhizophagus</taxon>
    </lineage>
</organism>
<proteinExistence type="predicted"/>
<dbReference type="GO" id="GO:0009055">
    <property type="term" value="F:electron transfer activity"/>
    <property type="evidence" value="ECO:0007669"/>
    <property type="project" value="InterPro"/>
</dbReference>
<dbReference type="InterPro" id="IPR003245">
    <property type="entry name" value="Phytocyanin_dom"/>
</dbReference>
<dbReference type="VEuPathDB" id="FungiDB:RhiirFUN_007727"/>
<dbReference type="VEuPathDB" id="FungiDB:RhiirA1_265195"/>
<reference evidence="5 6" key="2">
    <citation type="submission" date="2017-10" db="EMBL/GenBank/DDBJ databases">
        <title>Extensive intraspecific genome diversity in a model arbuscular mycorrhizal fungus.</title>
        <authorList>
            <person name="Chen E.C.H."/>
            <person name="Morin E."/>
            <person name="Baudet D."/>
            <person name="Noel J."/>
            <person name="Ndikumana S."/>
            <person name="Charron P."/>
            <person name="St-Onge C."/>
            <person name="Giorgi J."/>
            <person name="Grigoriev I.V."/>
            <person name="Roux C."/>
            <person name="Martin F.M."/>
            <person name="Corradi N."/>
        </authorList>
    </citation>
    <scope>NUCLEOTIDE SEQUENCE [LARGE SCALE GENOMIC DNA]</scope>
    <source>
        <strain evidence="5 6">C2</strain>
    </source>
</reference>
<evidence type="ECO:0000313" key="6">
    <source>
        <dbReference type="Proteomes" id="UP000233469"/>
    </source>
</evidence>
<dbReference type="PANTHER" id="PTHR34883:SF20">
    <property type="entry name" value="PHYTOCYANIN DOMAIN-CONTAINING PROTEIN"/>
    <property type="match status" value="1"/>
</dbReference>
<dbReference type="InterPro" id="IPR000923">
    <property type="entry name" value="BlueCu_1"/>
</dbReference>
<keyword evidence="1" id="KW-0479">Metal-binding</keyword>
<dbReference type="CDD" id="cd00920">
    <property type="entry name" value="Cupredoxin"/>
    <property type="match status" value="1"/>
</dbReference>
<feature type="chain" id="PRO_5014806717" evidence="3">
    <location>
        <begin position="24"/>
        <end position="180"/>
    </location>
</feature>
<evidence type="ECO:0000256" key="1">
    <source>
        <dbReference type="ARBA" id="ARBA00022723"/>
    </source>
</evidence>
<name>A0A2N1NW66_9GLOM</name>
<feature type="domain" description="Phytocyanin" evidence="4">
    <location>
        <begin position="26"/>
        <end position="126"/>
    </location>
</feature>
<keyword evidence="3" id="KW-0732">Signal</keyword>
<reference evidence="5 6" key="1">
    <citation type="submission" date="2016-04" db="EMBL/GenBank/DDBJ databases">
        <title>Genome analyses suggest a sexual origin of heterokaryosis in a supposedly ancient asexual fungus.</title>
        <authorList>
            <person name="Ropars J."/>
            <person name="Sedzielewska K."/>
            <person name="Noel J."/>
            <person name="Charron P."/>
            <person name="Farinelli L."/>
            <person name="Marton T."/>
            <person name="Kruger M."/>
            <person name="Pelin A."/>
            <person name="Brachmann A."/>
            <person name="Corradi N."/>
        </authorList>
    </citation>
    <scope>NUCLEOTIDE SEQUENCE [LARGE SCALE GENOMIC DNA]</scope>
    <source>
        <strain evidence="5 6">C2</strain>
    </source>
</reference>
<comment type="caution">
    <text evidence="5">The sequence shown here is derived from an EMBL/GenBank/DDBJ whole genome shotgun (WGS) entry which is preliminary data.</text>
</comment>
<dbReference type="Gene3D" id="2.60.40.420">
    <property type="entry name" value="Cupredoxins - blue copper proteins"/>
    <property type="match status" value="1"/>
</dbReference>
<dbReference type="GO" id="GO:0005507">
    <property type="term" value="F:copper ion binding"/>
    <property type="evidence" value="ECO:0007669"/>
    <property type="project" value="InterPro"/>
</dbReference>
<keyword evidence="2" id="KW-0186">Copper</keyword>
<dbReference type="PANTHER" id="PTHR34883">
    <property type="entry name" value="SERINE-RICH PROTEIN, PUTATIVE-RELATED-RELATED"/>
    <property type="match status" value="1"/>
</dbReference>
<dbReference type="PROSITE" id="PS51485">
    <property type="entry name" value="PHYTOCYANIN"/>
    <property type="match status" value="1"/>
</dbReference>
<feature type="signal peptide" evidence="3">
    <location>
        <begin position="1"/>
        <end position="23"/>
    </location>
</feature>
<dbReference type="Pfam" id="PF00127">
    <property type="entry name" value="Copper-bind"/>
    <property type="match status" value="1"/>
</dbReference>
<accession>A0A2N1NW66</accession>